<dbReference type="Proteomes" id="UP001212997">
    <property type="component" value="Unassembled WGS sequence"/>
</dbReference>
<feature type="region of interest" description="Disordered" evidence="5">
    <location>
        <begin position="251"/>
        <end position="311"/>
    </location>
</feature>
<accession>A0AAD5VDC1</accession>
<evidence type="ECO:0000256" key="4">
    <source>
        <dbReference type="ARBA" id="ARBA00022737"/>
    </source>
</evidence>
<keyword evidence="7" id="KW-1185">Reference proteome</keyword>
<feature type="region of interest" description="Disordered" evidence="5">
    <location>
        <begin position="678"/>
        <end position="803"/>
    </location>
</feature>
<dbReference type="GO" id="GO:0005737">
    <property type="term" value="C:cytoplasm"/>
    <property type="evidence" value="ECO:0007669"/>
    <property type="project" value="UniProtKB-SubCell"/>
</dbReference>
<reference evidence="6" key="1">
    <citation type="submission" date="2022-07" db="EMBL/GenBank/DDBJ databases">
        <title>Genome Sequence of Physisporinus lineatus.</title>
        <authorList>
            <person name="Buettner E."/>
        </authorList>
    </citation>
    <scope>NUCLEOTIDE SEQUENCE</scope>
    <source>
        <strain evidence="6">VT162</strain>
    </source>
</reference>
<dbReference type="EMBL" id="JANAWD010000052">
    <property type="protein sequence ID" value="KAJ3489134.1"/>
    <property type="molecule type" value="Genomic_DNA"/>
</dbReference>
<keyword evidence="2" id="KW-0963">Cytoplasm</keyword>
<keyword evidence="3" id="KW-0433">Leucine-rich repeat</keyword>
<dbReference type="InterPro" id="IPR032675">
    <property type="entry name" value="LRR_dom_sf"/>
</dbReference>
<dbReference type="Gene3D" id="3.80.10.10">
    <property type="entry name" value="Ribonuclease Inhibitor"/>
    <property type="match status" value="2"/>
</dbReference>
<feature type="compositionally biased region" description="Gly residues" evidence="5">
    <location>
        <begin position="783"/>
        <end position="798"/>
    </location>
</feature>
<evidence type="ECO:0000256" key="3">
    <source>
        <dbReference type="ARBA" id="ARBA00022614"/>
    </source>
</evidence>
<name>A0AAD5VDC1_9APHY</name>
<dbReference type="InterPro" id="IPR001611">
    <property type="entry name" value="Leu-rich_rpt"/>
</dbReference>
<comment type="subcellular location">
    <subcellularLocation>
        <location evidence="1">Cytoplasm</location>
    </subcellularLocation>
</comment>
<dbReference type="PANTHER" id="PTHR15454">
    <property type="entry name" value="NISCHARIN RELATED"/>
    <property type="match status" value="1"/>
</dbReference>
<feature type="region of interest" description="Disordered" evidence="5">
    <location>
        <begin position="323"/>
        <end position="344"/>
    </location>
</feature>
<feature type="compositionally biased region" description="Low complexity" evidence="5">
    <location>
        <begin position="570"/>
        <end position="602"/>
    </location>
</feature>
<protein>
    <submittedName>
        <fullName evidence="6">Uncharacterized protein</fullName>
    </submittedName>
</protein>
<dbReference type="AlphaFoldDB" id="A0AAD5VDC1"/>
<dbReference type="Pfam" id="PF13855">
    <property type="entry name" value="LRR_8"/>
    <property type="match status" value="1"/>
</dbReference>
<proteinExistence type="predicted"/>
<feature type="region of interest" description="Disordered" evidence="5">
    <location>
        <begin position="531"/>
        <end position="666"/>
    </location>
</feature>
<feature type="compositionally biased region" description="Low complexity" evidence="5">
    <location>
        <begin position="534"/>
        <end position="552"/>
    </location>
</feature>
<evidence type="ECO:0000256" key="5">
    <source>
        <dbReference type="SAM" id="MobiDB-lite"/>
    </source>
</evidence>
<evidence type="ECO:0000256" key="1">
    <source>
        <dbReference type="ARBA" id="ARBA00004496"/>
    </source>
</evidence>
<feature type="compositionally biased region" description="Gly residues" evidence="5">
    <location>
        <begin position="623"/>
        <end position="633"/>
    </location>
</feature>
<feature type="compositionally biased region" description="Polar residues" evidence="5">
    <location>
        <begin position="723"/>
        <end position="750"/>
    </location>
</feature>
<evidence type="ECO:0000256" key="2">
    <source>
        <dbReference type="ARBA" id="ARBA00022490"/>
    </source>
</evidence>
<evidence type="ECO:0000313" key="7">
    <source>
        <dbReference type="Proteomes" id="UP001212997"/>
    </source>
</evidence>
<dbReference type="InterPro" id="IPR003591">
    <property type="entry name" value="Leu-rich_rpt_typical-subtyp"/>
</dbReference>
<dbReference type="SUPFAM" id="SSF52058">
    <property type="entry name" value="L domain-like"/>
    <property type="match status" value="1"/>
</dbReference>
<dbReference type="PANTHER" id="PTHR15454:SF69">
    <property type="entry name" value="SERINE_THREONINE-PROTEIN KINASE 11-INTERACTING PROTEIN"/>
    <property type="match status" value="1"/>
</dbReference>
<organism evidence="6 7">
    <name type="scientific">Meripilus lineatus</name>
    <dbReference type="NCBI Taxonomy" id="2056292"/>
    <lineage>
        <taxon>Eukaryota</taxon>
        <taxon>Fungi</taxon>
        <taxon>Dikarya</taxon>
        <taxon>Basidiomycota</taxon>
        <taxon>Agaricomycotina</taxon>
        <taxon>Agaricomycetes</taxon>
        <taxon>Polyporales</taxon>
        <taxon>Meripilaceae</taxon>
        <taxon>Meripilus</taxon>
    </lineage>
</organism>
<sequence length="825" mass="88125">MEHEPGDDYVRRIAAFIRTNEQGLAAAGDIRRRRRPKSAPNTSDSSSVFNPLGWFSTAPDNYSASNIKPVILSFDVHHLFYLLMRMEALGLPVGNLDVKVDNPSRPMNYVNIPHAQDKSDTLSLRSFASSFSAVSRLSLGGGWWGRPPPPTVDSELKYIYSSLTKLPAITLHAPEPRVIAELANEAPNENAIPFETFKNIQMLECVDVDPRTLLGWDRLAEGLRSLSIKKSGLEDIADVFIGAVMDDQARSEGRIGTERLRRIPKAPPSRQSSFRATRLPESVPEDAEEAPPTPKLSDSPISDESHVLPAPDSEDIIADSSEAMNGDTPRAEDAPAINDTPTPSNFNELPSLKWAFLRHLSLSDNALTFLPSSPLPYLTSLTHLDLSSNLLVSVPPGLSALYNLVSLNLSDNMIDSVLGIYTMLGQVLTLNLSRNRLESICGLERLLALERVDLRHNIIEESLEIGRLSTLPNITEVYVEGNPLTEIEESYRVRCFDLFWKEGKSILLDGTPPGYYEKRYLTSMPSEQMSSSRPISAAYSPPAVPVGAPSSPQVNGITSGVGSGLGNEGVGSSATAVSKLSPRLSPTSSSSPSQSASPQLAAVVGKGRRKKIPRIVDLDGRGSEGGVSSGGSRSGSHSRMTSEVKMGSPKVGAISSPAKGGVSAARGRNPMAVGIVSSEAVAGPSTVVPPSASRVTEKPVSPPPVPRTKLSRHSRHHTEFVPVSSNTFEDPIPSTTTPKDGTPASPSRNGTLDRPTASHRRSATMSSRSATRRARVSASLFEGPGGNGGSGNGGGAMVGDGKPFDESAAFRARIEALRSDMGMGG</sequence>
<dbReference type="SMART" id="SM00369">
    <property type="entry name" value="LRR_TYP"/>
    <property type="match status" value="5"/>
</dbReference>
<evidence type="ECO:0000313" key="6">
    <source>
        <dbReference type="EMBL" id="KAJ3489134.1"/>
    </source>
</evidence>
<comment type="caution">
    <text evidence="6">The sequence shown here is derived from an EMBL/GenBank/DDBJ whole genome shotgun (WGS) entry which is preliminary data.</text>
</comment>
<feature type="compositionally biased region" description="Basic and acidic residues" evidence="5">
    <location>
        <begin position="251"/>
        <end position="261"/>
    </location>
</feature>
<gene>
    <name evidence="6" type="ORF">NLI96_g2372</name>
</gene>
<feature type="compositionally biased region" description="Gly residues" evidence="5">
    <location>
        <begin position="559"/>
        <end position="569"/>
    </location>
</feature>
<keyword evidence="4" id="KW-0677">Repeat</keyword>
<dbReference type="PROSITE" id="PS51450">
    <property type="entry name" value="LRR"/>
    <property type="match status" value="3"/>
</dbReference>